<dbReference type="AlphaFoldDB" id="A0A5B8VPX7"/>
<dbReference type="EMBL" id="CP042434">
    <property type="protein sequence ID" value="QEC72318.1"/>
    <property type="molecule type" value="Genomic_DNA"/>
</dbReference>
<keyword evidence="2" id="KW-1185">Reference proteome</keyword>
<dbReference type="Pfam" id="PF08843">
    <property type="entry name" value="AbiEii"/>
    <property type="match status" value="1"/>
</dbReference>
<keyword evidence="1" id="KW-0808">Transferase</keyword>
<reference evidence="1 2" key="1">
    <citation type="journal article" date="2017" name="Int. J. Syst. Evol. Microbiol.">
        <title>Arachidicoccus ginsenosidivorans sp. nov., with ginsenoside-converting activity isolated from ginseng cultivating soil.</title>
        <authorList>
            <person name="Siddiqi M.Z."/>
            <person name="Aslam Z."/>
            <person name="Im W.T."/>
        </authorList>
    </citation>
    <scope>NUCLEOTIDE SEQUENCE [LARGE SCALE GENOMIC DNA]</scope>
    <source>
        <strain evidence="1 2">Gsoil 809</strain>
    </source>
</reference>
<accession>A0A5B8VPX7</accession>
<evidence type="ECO:0000313" key="1">
    <source>
        <dbReference type="EMBL" id="QEC72318.1"/>
    </source>
</evidence>
<dbReference type="Gene3D" id="3.10.450.620">
    <property type="entry name" value="JHP933, nucleotidyltransferase-like core domain"/>
    <property type="match status" value="1"/>
</dbReference>
<dbReference type="Proteomes" id="UP000321291">
    <property type="component" value="Chromosome"/>
</dbReference>
<organism evidence="1 2">
    <name type="scientific">Arachidicoccus ginsenosidivorans</name>
    <dbReference type="NCBI Taxonomy" id="496057"/>
    <lineage>
        <taxon>Bacteria</taxon>
        <taxon>Pseudomonadati</taxon>
        <taxon>Bacteroidota</taxon>
        <taxon>Chitinophagia</taxon>
        <taxon>Chitinophagales</taxon>
        <taxon>Chitinophagaceae</taxon>
        <taxon>Arachidicoccus</taxon>
    </lineage>
</organism>
<gene>
    <name evidence="1" type="ORF">FSB73_12200</name>
</gene>
<sequence length="259" mass="30146">MIPQSYITAWRKQAPWQENYQVEQDLIIQRALIALFSDAFIKERLAFRGGTALHKLFLAPAARYSEDIDLVQVKAEPFGAIIDKIQEQLAFLGKPRIKQKEHNNTIVYSILSEDDVPIKLKIEVNTREHFSVYGLQNIPVKLDSEWDNGEALIPTYRLDELLATKLRALYQRKKGRDLFDFWYALNNAKVNVEEVIEAFKYYMNEEGNTVIQKEFLENMEKKIEDADFTGDMNGLLRSGIAYDINEAYEFVKQEILEKI</sequence>
<dbReference type="OrthoDB" id="1550603at2"/>
<evidence type="ECO:0000313" key="2">
    <source>
        <dbReference type="Proteomes" id="UP000321291"/>
    </source>
</evidence>
<proteinExistence type="predicted"/>
<name>A0A5B8VPX7_9BACT</name>
<dbReference type="KEGG" id="agi:FSB73_12200"/>
<dbReference type="InterPro" id="IPR014942">
    <property type="entry name" value="AbiEii"/>
</dbReference>
<protein>
    <submittedName>
        <fullName evidence="1">Nucleotidyl transferase AbiEii/AbiGii toxin family protein</fullName>
    </submittedName>
</protein>
<dbReference type="GO" id="GO:0016740">
    <property type="term" value="F:transferase activity"/>
    <property type="evidence" value="ECO:0007669"/>
    <property type="project" value="UniProtKB-KW"/>
</dbReference>